<feature type="compositionally biased region" description="Polar residues" evidence="1">
    <location>
        <begin position="711"/>
        <end position="722"/>
    </location>
</feature>
<feature type="compositionally biased region" description="Low complexity" evidence="1">
    <location>
        <begin position="607"/>
        <end position="621"/>
    </location>
</feature>
<evidence type="ECO:0000313" key="2">
    <source>
        <dbReference type="EMBL" id="KZZ91045.1"/>
    </source>
</evidence>
<proteinExistence type="predicted"/>
<dbReference type="Proteomes" id="UP000078544">
    <property type="component" value="Unassembled WGS sequence"/>
</dbReference>
<feature type="compositionally biased region" description="Polar residues" evidence="1">
    <location>
        <begin position="561"/>
        <end position="572"/>
    </location>
</feature>
<feature type="compositionally biased region" description="Basic residues" evidence="1">
    <location>
        <begin position="1311"/>
        <end position="1320"/>
    </location>
</feature>
<feature type="region of interest" description="Disordered" evidence="1">
    <location>
        <begin position="1159"/>
        <end position="1219"/>
    </location>
</feature>
<feature type="compositionally biased region" description="Polar residues" evidence="1">
    <location>
        <begin position="784"/>
        <end position="796"/>
    </location>
</feature>
<dbReference type="EMBL" id="AZGY01000019">
    <property type="protein sequence ID" value="KZZ91045.1"/>
    <property type="molecule type" value="Genomic_DNA"/>
</dbReference>
<feature type="compositionally biased region" description="Polar residues" evidence="1">
    <location>
        <begin position="431"/>
        <end position="444"/>
    </location>
</feature>
<feature type="compositionally biased region" description="Polar residues" evidence="1">
    <location>
        <begin position="988"/>
        <end position="997"/>
    </location>
</feature>
<evidence type="ECO:0000256" key="1">
    <source>
        <dbReference type="SAM" id="MobiDB-lite"/>
    </source>
</evidence>
<dbReference type="Gene3D" id="1.10.20.10">
    <property type="entry name" value="Histone, subunit A"/>
    <property type="match status" value="1"/>
</dbReference>
<feature type="region of interest" description="Disordered" evidence="1">
    <location>
        <begin position="1"/>
        <end position="36"/>
    </location>
</feature>
<feature type="region of interest" description="Disordered" evidence="1">
    <location>
        <begin position="428"/>
        <end position="504"/>
    </location>
</feature>
<feature type="compositionally biased region" description="Polar residues" evidence="1">
    <location>
        <begin position="914"/>
        <end position="931"/>
    </location>
</feature>
<feature type="compositionally biased region" description="Polar residues" evidence="1">
    <location>
        <begin position="487"/>
        <end position="497"/>
    </location>
</feature>
<feature type="compositionally biased region" description="Polar residues" evidence="1">
    <location>
        <begin position="1"/>
        <end position="19"/>
    </location>
</feature>
<feature type="region of interest" description="Disordered" evidence="1">
    <location>
        <begin position="387"/>
        <end position="410"/>
    </location>
</feature>
<dbReference type="STRING" id="1081109.A0A167Y9Y2"/>
<accession>A0A167Y9Y2</accession>
<feature type="region of interest" description="Disordered" evidence="1">
    <location>
        <begin position="550"/>
        <end position="685"/>
    </location>
</feature>
<feature type="region of interest" description="Disordered" evidence="1">
    <location>
        <begin position="1237"/>
        <end position="1320"/>
    </location>
</feature>
<feature type="compositionally biased region" description="Polar residues" evidence="1">
    <location>
        <begin position="831"/>
        <end position="843"/>
    </location>
</feature>
<evidence type="ECO:0000313" key="3">
    <source>
        <dbReference type="Proteomes" id="UP000078544"/>
    </source>
</evidence>
<name>A0A167Y9Y2_9HYPO</name>
<feature type="compositionally biased region" description="Acidic residues" evidence="1">
    <location>
        <begin position="394"/>
        <end position="405"/>
    </location>
</feature>
<feature type="compositionally biased region" description="Low complexity" evidence="1">
    <location>
        <begin position="581"/>
        <end position="592"/>
    </location>
</feature>
<feature type="compositionally biased region" description="Basic and acidic residues" evidence="1">
    <location>
        <begin position="845"/>
        <end position="855"/>
    </location>
</feature>
<feature type="compositionally biased region" description="Basic and acidic residues" evidence="1">
    <location>
        <begin position="932"/>
        <end position="941"/>
    </location>
</feature>
<reference evidence="2 3" key="1">
    <citation type="journal article" date="2016" name="Genome Biol. Evol.">
        <title>Divergent and convergent evolution of fungal pathogenicity.</title>
        <authorList>
            <person name="Shang Y."/>
            <person name="Xiao G."/>
            <person name="Zheng P."/>
            <person name="Cen K."/>
            <person name="Zhan S."/>
            <person name="Wang C."/>
        </authorList>
    </citation>
    <scope>NUCLEOTIDE SEQUENCE [LARGE SCALE GENOMIC DNA]</scope>
    <source>
        <strain evidence="2 3">RCEF 2490</strain>
    </source>
</reference>
<dbReference type="OrthoDB" id="5382203at2759"/>
<dbReference type="GO" id="GO:0046982">
    <property type="term" value="F:protein heterodimerization activity"/>
    <property type="evidence" value="ECO:0007669"/>
    <property type="project" value="InterPro"/>
</dbReference>
<organism evidence="2 3">
    <name type="scientific">Moelleriella libera RCEF 2490</name>
    <dbReference type="NCBI Taxonomy" id="1081109"/>
    <lineage>
        <taxon>Eukaryota</taxon>
        <taxon>Fungi</taxon>
        <taxon>Dikarya</taxon>
        <taxon>Ascomycota</taxon>
        <taxon>Pezizomycotina</taxon>
        <taxon>Sordariomycetes</taxon>
        <taxon>Hypocreomycetidae</taxon>
        <taxon>Hypocreales</taxon>
        <taxon>Clavicipitaceae</taxon>
        <taxon>Moelleriella</taxon>
    </lineage>
</organism>
<gene>
    <name evidence="2" type="ORF">AAL_06786</name>
</gene>
<dbReference type="InterPro" id="IPR009072">
    <property type="entry name" value="Histone-fold"/>
</dbReference>
<keyword evidence="3" id="KW-1185">Reference proteome</keyword>
<comment type="caution">
    <text evidence="2">The sequence shown here is derived from an EMBL/GenBank/DDBJ whole genome shotgun (WGS) entry which is preliminary data.</text>
</comment>
<protein>
    <recommendedName>
        <fullName evidence="4">Flo11</fullName>
    </recommendedName>
</protein>
<feature type="region of interest" description="Disordered" evidence="1">
    <location>
        <begin position="976"/>
        <end position="1003"/>
    </location>
</feature>
<sequence length="1320" mass="142240">MSTASPSVEGNASLGTSGMISPRHLRSRSQSISSDRPSTIGLGLVLPPVSVSPEASYIACSAASSIITNDHDSHADAWYDQNGIEPASETATVSAQALQLVNGFLDQLLFNFLQMSKSTSLSALRPAVVEVLKPKLAKDAIGNADEELREYLGASEEDDYVQTLATGLKRDWDLELVWKRTRLRCMVYSSLGDMEEEDEDSYMEEGNLEMEDGGDLSASISPAVAIFLTSVIEYMGELTLTVAGQAAYQRVRNKIERELREGSRDASRPADQILVTEADMERVALDRTLGRLWRGWKKRMRTPVIDVAGRPFAKILSSLSKQDQATPGHDVSEHDVLGIRRPASNVLDNEQRRSIDHSEPVILEDVQAADVPLPIGENDIDEIEVPGLVHHSDDDDDDDADDELDEREKKILKRPKSLTLTAYSIFANGLPTPNRSQPHTPTVTTRKRSLSMPVPETPHFFPKARKQTQAPESGSEAPHGTEEESPSHAQVQSTTDNLKPVVDSGDAAHVDAGVAGTDGGHTFERDRDGGAVAYEQAEILTSARVSITGSVHSADSDMKTTSRAGKRSSSVHSARIIDVLSSRSPAAQSPARSRPESVHQIDAAPRVSSSEVGSASAPSPAITAEVADEKPGRPADSAAALAITSEKHSEVNDVIASSGEEVDPPQRPAQVPQGLARRSPEMPTAPLAAAAVEPALISTTLNRKKGPPIRINTTAQAQSSLDQPPFSARSVSLPASPAMAAVEDPSGPDVPRKTPAHATKQSPKSESKSLLAIERTKTQESDESTLPQQSSSNARQIHTAASSVSSGGSRRKPVRTSEDGSDMARNFEELIQSNQTITYTLTPENMRDMDSKPKIDSPVMTKFARRKSEDARAHVSPKASPIVAQSAAGRLPSPRLPPTPASPKASDPREVSKPSGSASRAPTSLNVSTARDNGHLPREARVPADTTSDFAEFIKSTGPPGENAVYSVPKLGLPVSPGRNHREARRVSTASSVNRSRYQPRDAVVDSRADNSDLIDFIRQGPPIAASNHRIPRHVAPFRTTMDSDQMSGAIGGKAIDANIPDIRNSQASTNMTDVSMPSMHSSVNSKSALLRNKAAAAPNRTFDDEDMMPKRKTRRVRDPYAIDFSDDEETGAELEDTVVETPRIPAKKEESLAEFLRNCEPPAAPPSSSPRMPKKKASAPTLMGRFARGSKDKDRDSISLKGGVEPRNSPVRNGTRGYIPIQVNMPAGYDMYGPTENRPSESRARVPSIASATASRVPMKKFEPREPVTTRSQTADLAAFLRDSAPPPNNAPVVIDQSRQEEGGGISKMFGRRKKSLAY</sequence>
<evidence type="ECO:0008006" key="4">
    <source>
        <dbReference type="Google" id="ProtNLM"/>
    </source>
</evidence>
<feature type="region of interest" description="Disordered" evidence="1">
    <location>
        <begin position="699"/>
        <end position="941"/>
    </location>
</feature>
<feature type="compositionally biased region" description="Basic and acidic residues" evidence="1">
    <location>
        <begin position="1190"/>
        <end position="1199"/>
    </location>
</feature>